<evidence type="ECO:0000313" key="3">
    <source>
        <dbReference type="Proteomes" id="UP000325529"/>
    </source>
</evidence>
<dbReference type="Pfam" id="PF04149">
    <property type="entry name" value="DUF397"/>
    <property type="match status" value="1"/>
</dbReference>
<keyword evidence="3" id="KW-1185">Reference proteome</keyword>
<gene>
    <name evidence="2" type="ORF">CP970_24800</name>
</gene>
<evidence type="ECO:0000259" key="1">
    <source>
        <dbReference type="Pfam" id="PF04149"/>
    </source>
</evidence>
<evidence type="ECO:0000313" key="2">
    <source>
        <dbReference type="EMBL" id="QEU93700.1"/>
    </source>
</evidence>
<dbReference type="RefSeq" id="WP_055547662.1">
    <property type="nucleotide sequence ID" value="NZ_CP023699.1"/>
</dbReference>
<proteinExistence type="predicted"/>
<name>A0A5J6GCT0_STRKN</name>
<dbReference type="EMBL" id="CP023699">
    <property type="protein sequence ID" value="QEU93700.1"/>
    <property type="molecule type" value="Genomic_DNA"/>
</dbReference>
<dbReference type="InterPro" id="IPR007278">
    <property type="entry name" value="DUF397"/>
</dbReference>
<protein>
    <submittedName>
        <fullName evidence="2">DUF397 domain-containing protein</fullName>
    </submittedName>
</protein>
<accession>A0A5J6GCT0</accession>
<sequence length="68" mass="7286">MKDQEIVTAFRKSSYSQGGQQECVEVAHTATGGRAVRDSKDPGCDTQHYSSAGWSAFIAGVKSGDFEN</sequence>
<dbReference type="KEGG" id="ska:CP970_24800"/>
<dbReference type="AlphaFoldDB" id="A0A5J6GCT0"/>
<reference evidence="2 3" key="1">
    <citation type="submission" date="2017-09" db="EMBL/GenBank/DDBJ databases">
        <authorList>
            <person name="Lee N."/>
            <person name="Cho B.-K."/>
        </authorList>
    </citation>
    <scope>NUCLEOTIDE SEQUENCE [LARGE SCALE GENOMIC DNA]</scope>
    <source>
        <strain evidence="2 3">ATCC 12853</strain>
    </source>
</reference>
<organism evidence="2 3">
    <name type="scientific">Streptomyces kanamyceticus</name>
    <dbReference type="NCBI Taxonomy" id="1967"/>
    <lineage>
        <taxon>Bacteria</taxon>
        <taxon>Bacillati</taxon>
        <taxon>Actinomycetota</taxon>
        <taxon>Actinomycetes</taxon>
        <taxon>Kitasatosporales</taxon>
        <taxon>Streptomycetaceae</taxon>
        <taxon>Streptomyces</taxon>
    </lineage>
</organism>
<dbReference type="Proteomes" id="UP000325529">
    <property type="component" value="Chromosome"/>
</dbReference>
<feature type="domain" description="DUF397" evidence="1">
    <location>
        <begin position="9"/>
        <end position="62"/>
    </location>
</feature>
<dbReference type="OrthoDB" id="4327125at2"/>